<protein>
    <submittedName>
        <fullName evidence="2">Uncharacterized protein</fullName>
    </submittedName>
</protein>
<feature type="region of interest" description="Disordered" evidence="1">
    <location>
        <begin position="96"/>
        <end position="132"/>
    </location>
</feature>
<feature type="compositionally biased region" description="Basic and acidic residues" evidence="1">
    <location>
        <begin position="96"/>
        <end position="120"/>
    </location>
</feature>
<proteinExistence type="predicted"/>
<dbReference type="EMBL" id="CAXKWB010079559">
    <property type="protein sequence ID" value="CAL4203749.1"/>
    <property type="molecule type" value="Genomic_DNA"/>
</dbReference>
<accession>A0AAV2SNG8</accession>
<keyword evidence="3" id="KW-1185">Reference proteome</keyword>
<reference evidence="2 3" key="1">
    <citation type="submission" date="2024-05" db="EMBL/GenBank/DDBJ databases">
        <authorList>
            <person name="Wallberg A."/>
        </authorList>
    </citation>
    <scope>NUCLEOTIDE SEQUENCE [LARGE SCALE GENOMIC DNA]</scope>
</reference>
<evidence type="ECO:0000313" key="3">
    <source>
        <dbReference type="Proteomes" id="UP001497623"/>
    </source>
</evidence>
<evidence type="ECO:0000313" key="2">
    <source>
        <dbReference type="EMBL" id="CAL4203749.1"/>
    </source>
</evidence>
<organism evidence="2 3">
    <name type="scientific">Meganyctiphanes norvegica</name>
    <name type="common">Northern krill</name>
    <name type="synonym">Thysanopoda norvegica</name>
    <dbReference type="NCBI Taxonomy" id="48144"/>
    <lineage>
        <taxon>Eukaryota</taxon>
        <taxon>Metazoa</taxon>
        <taxon>Ecdysozoa</taxon>
        <taxon>Arthropoda</taxon>
        <taxon>Crustacea</taxon>
        <taxon>Multicrustacea</taxon>
        <taxon>Malacostraca</taxon>
        <taxon>Eumalacostraca</taxon>
        <taxon>Eucarida</taxon>
        <taxon>Euphausiacea</taxon>
        <taxon>Euphausiidae</taxon>
        <taxon>Meganyctiphanes</taxon>
    </lineage>
</organism>
<dbReference type="Proteomes" id="UP001497623">
    <property type="component" value="Unassembled WGS sequence"/>
</dbReference>
<sequence>PPPPGLGKAGRRQWRELDAERIKRIREGIPIDDLAFPIPNAADKTLSEGSGTVLSGNAYKEAGNNERKLNEDNNEDVIDKQFIKQKRKLEKRLHEISKLEEKEGNLSDQEKTKVDSRPDVEEQLEELLQMKT</sequence>
<feature type="non-terminal residue" evidence="2">
    <location>
        <position position="1"/>
    </location>
</feature>
<comment type="caution">
    <text evidence="2">The sequence shown here is derived from an EMBL/GenBank/DDBJ whole genome shotgun (WGS) entry which is preliminary data.</text>
</comment>
<dbReference type="AlphaFoldDB" id="A0AAV2SNG8"/>
<evidence type="ECO:0000256" key="1">
    <source>
        <dbReference type="SAM" id="MobiDB-lite"/>
    </source>
</evidence>
<name>A0AAV2SNG8_MEGNR</name>
<gene>
    <name evidence="2" type="ORF">MNOR_LOCUS37810</name>
</gene>